<dbReference type="RefSeq" id="WP_146521607.1">
    <property type="nucleotide sequence ID" value="NZ_CP151726.1"/>
</dbReference>
<evidence type="ECO:0000313" key="4">
    <source>
        <dbReference type="Proteomes" id="UP000320176"/>
    </source>
</evidence>
<dbReference type="NCBIfam" id="NF041647">
    <property type="entry name" value="ABC_perm_CPBP"/>
    <property type="match status" value="1"/>
</dbReference>
<keyword evidence="1" id="KW-0812">Transmembrane</keyword>
<accession>A0A5C6ANP3</accession>
<dbReference type="PANTHER" id="PTHR43471">
    <property type="entry name" value="ABC TRANSPORTER PERMEASE"/>
    <property type="match status" value="1"/>
</dbReference>
<evidence type="ECO:0000256" key="1">
    <source>
        <dbReference type="SAM" id="Phobius"/>
    </source>
</evidence>
<feature type="transmembrane region" description="Helical" evidence="1">
    <location>
        <begin position="328"/>
        <end position="345"/>
    </location>
</feature>
<reference evidence="3 4" key="1">
    <citation type="submission" date="2019-02" db="EMBL/GenBank/DDBJ databases">
        <title>Deep-cultivation of Planctomycetes and their phenomic and genomic characterization uncovers novel biology.</title>
        <authorList>
            <person name="Wiegand S."/>
            <person name="Jogler M."/>
            <person name="Boedeker C."/>
            <person name="Pinto D."/>
            <person name="Vollmers J."/>
            <person name="Rivas-Marin E."/>
            <person name="Kohn T."/>
            <person name="Peeters S.H."/>
            <person name="Heuer A."/>
            <person name="Rast P."/>
            <person name="Oberbeckmann S."/>
            <person name="Bunk B."/>
            <person name="Jeske O."/>
            <person name="Meyerdierks A."/>
            <person name="Storesund J.E."/>
            <person name="Kallscheuer N."/>
            <person name="Luecker S."/>
            <person name="Lage O.M."/>
            <person name="Pohl T."/>
            <person name="Merkel B.J."/>
            <person name="Hornburger P."/>
            <person name="Mueller R.-W."/>
            <person name="Bruemmer F."/>
            <person name="Labrenz M."/>
            <person name="Spormann A.M."/>
            <person name="Op Den Camp H."/>
            <person name="Overmann J."/>
            <person name="Amann R."/>
            <person name="Jetten M.S.M."/>
            <person name="Mascher T."/>
            <person name="Medema M.H."/>
            <person name="Devos D.P."/>
            <person name="Kaster A.-K."/>
            <person name="Ovreas L."/>
            <person name="Rohde M."/>
            <person name="Galperin M.Y."/>
            <person name="Jogler C."/>
        </authorList>
    </citation>
    <scope>NUCLEOTIDE SEQUENCE [LARGE SCALE GENOMIC DNA]</scope>
    <source>
        <strain evidence="3 4">Pla52n</strain>
    </source>
</reference>
<dbReference type="Proteomes" id="UP000320176">
    <property type="component" value="Unassembled WGS sequence"/>
</dbReference>
<name>A0A5C6ANP3_9BACT</name>
<dbReference type="Pfam" id="PF12679">
    <property type="entry name" value="ABC2_membrane_2"/>
    <property type="match status" value="1"/>
</dbReference>
<feature type="transmembrane region" description="Helical" evidence="1">
    <location>
        <begin position="434"/>
        <end position="453"/>
    </location>
</feature>
<feature type="domain" description="CAAX prenyl protease 2/Lysostaphin resistance protein A-like" evidence="2">
    <location>
        <begin position="553"/>
        <end position="647"/>
    </location>
</feature>
<gene>
    <name evidence="3" type="ORF">Pla52n_44990</name>
</gene>
<feature type="transmembrane region" description="Helical" evidence="1">
    <location>
        <begin position="618"/>
        <end position="639"/>
    </location>
</feature>
<dbReference type="OrthoDB" id="5486437at2"/>
<feature type="transmembrane region" description="Helical" evidence="1">
    <location>
        <begin position="295"/>
        <end position="316"/>
    </location>
</feature>
<keyword evidence="1" id="KW-0472">Membrane</keyword>
<dbReference type="GO" id="GO:0140359">
    <property type="term" value="F:ABC-type transporter activity"/>
    <property type="evidence" value="ECO:0007669"/>
    <property type="project" value="InterPro"/>
</dbReference>
<evidence type="ECO:0000313" key="3">
    <source>
        <dbReference type="EMBL" id="TWU01127.1"/>
    </source>
</evidence>
<dbReference type="InterPro" id="IPR003675">
    <property type="entry name" value="Rce1/LyrA-like_dom"/>
</dbReference>
<evidence type="ECO:0000259" key="2">
    <source>
        <dbReference type="Pfam" id="PF02517"/>
    </source>
</evidence>
<proteinExistence type="predicted"/>
<keyword evidence="4" id="KW-1185">Reference proteome</keyword>
<feature type="transmembrane region" description="Helical" evidence="1">
    <location>
        <begin position="588"/>
        <end position="611"/>
    </location>
</feature>
<comment type="caution">
    <text evidence="3">The sequence shown here is derived from an EMBL/GenBank/DDBJ whole genome shotgun (WGS) entry which is preliminary data.</text>
</comment>
<dbReference type="GO" id="GO:0005886">
    <property type="term" value="C:plasma membrane"/>
    <property type="evidence" value="ECO:0007669"/>
    <property type="project" value="UniProtKB-SubCell"/>
</dbReference>
<sequence>MATTKNHGRMWRLCQKELKETIRDRRTITTLLLMPLLVYPLLSMALNRFLLTAASDPSGQVAYTIGVASDREGMQLSEWLQDPRSRPPEAVLNASDGGLAKFEVFNTEQEHPREALEKNKIDIACEIDFGEEAEMVPPNVKFIAFNGDAASQNSQRIMVERLQWLSKSIAEEIAANSPTGFQPPAVVSVEDVGEVQSPSMLGTIVPLVLVLMTITGAVYPAIDLTAGERERGTMESLMASPVPRWHVLFAKYTAVVTVALLTAMANLLAMFTTLWASGLLGLLTGDDTGFPWLPVLQILGLLVLFSGFFSAVLLSLTSFAKSFKEAQAYLIPVMLLSLTPGMLSLMPGVKLSGPLAIAPLVNIVVLARDVLQGNVNPAAAAIAVISTCAYAAAALGVASMLFGSDAVMRTSQQSIASLFRRSEVSRAVPTPQTAAMMMALLVPIYFIVSNVLMRVVADLSVPSKLMFNAISLAATFGLVPLAAAWLSRSRLQTTFRITTPRVGAIIGALLVGLGAWGIALESYIVADQLGIAGLDSERIQRGLKTLDLFRNSSPVLLVITLALTPAVIEELCFRGFLFSALSKSLRPWPTIFLTALLFGLFHVVTGNVLLLERFVPTTLLGLVLGWIAYRTGSVLPGMLMHFVHNALVEVVAHYHKELAFLGEGFDGHSHLPISWLATATGIAIAGCLVIAFSGTRISPTNTDHSSLDFPNR</sequence>
<feature type="transmembrane region" description="Helical" evidence="1">
    <location>
        <begin position="247"/>
        <end position="275"/>
    </location>
</feature>
<feature type="transmembrane region" description="Helical" evidence="1">
    <location>
        <begin position="204"/>
        <end position="226"/>
    </location>
</feature>
<dbReference type="PANTHER" id="PTHR43471:SF3">
    <property type="entry name" value="ABC TRANSPORTER PERMEASE PROTEIN NATB"/>
    <property type="match status" value="1"/>
</dbReference>
<dbReference type="GO" id="GO:0080120">
    <property type="term" value="P:CAAX-box protein maturation"/>
    <property type="evidence" value="ECO:0007669"/>
    <property type="project" value="UniProtKB-ARBA"/>
</dbReference>
<dbReference type="Pfam" id="PF02517">
    <property type="entry name" value="Rce1-like"/>
    <property type="match status" value="1"/>
</dbReference>
<protein>
    <submittedName>
        <fullName evidence="3">ABC-2 family transporter protein</fullName>
    </submittedName>
</protein>
<feature type="transmembrane region" description="Helical" evidence="1">
    <location>
        <begin position="28"/>
        <end position="46"/>
    </location>
</feature>
<feature type="transmembrane region" description="Helical" evidence="1">
    <location>
        <begin position="378"/>
        <end position="402"/>
    </location>
</feature>
<dbReference type="EMBL" id="SJPN01000005">
    <property type="protein sequence ID" value="TWU01127.1"/>
    <property type="molecule type" value="Genomic_DNA"/>
</dbReference>
<feature type="transmembrane region" description="Helical" evidence="1">
    <location>
        <begin position="673"/>
        <end position="692"/>
    </location>
</feature>
<organism evidence="3 4">
    <name type="scientific">Stieleria varia</name>
    <dbReference type="NCBI Taxonomy" id="2528005"/>
    <lineage>
        <taxon>Bacteria</taxon>
        <taxon>Pseudomonadati</taxon>
        <taxon>Planctomycetota</taxon>
        <taxon>Planctomycetia</taxon>
        <taxon>Pirellulales</taxon>
        <taxon>Pirellulaceae</taxon>
        <taxon>Stieleria</taxon>
    </lineage>
</organism>
<feature type="transmembrane region" description="Helical" evidence="1">
    <location>
        <begin position="465"/>
        <end position="485"/>
    </location>
</feature>
<dbReference type="AlphaFoldDB" id="A0A5C6ANP3"/>
<dbReference type="GO" id="GO:0004175">
    <property type="term" value="F:endopeptidase activity"/>
    <property type="evidence" value="ECO:0007669"/>
    <property type="project" value="UniProtKB-ARBA"/>
</dbReference>
<keyword evidence="1" id="KW-1133">Transmembrane helix</keyword>
<feature type="transmembrane region" description="Helical" evidence="1">
    <location>
        <begin position="505"/>
        <end position="526"/>
    </location>
</feature>